<name>A0ABW4CZJ0_9LACO</name>
<evidence type="ECO:0000313" key="3">
    <source>
        <dbReference type="Proteomes" id="UP001597189"/>
    </source>
</evidence>
<keyword evidence="3" id="KW-1185">Reference proteome</keyword>
<evidence type="ECO:0000313" key="2">
    <source>
        <dbReference type="EMBL" id="MFD1454721.1"/>
    </source>
</evidence>
<feature type="chain" id="PRO_5046675948" description="Surface layer protein A domain-containing protein" evidence="1">
    <location>
        <begin position="27"/>
        <end position="275"/>
    </location>
</feature>
<proteinExistence type="predicted"/>
<sequence length="275" mass="30339">MIKGKWIVAGLIAAGMCGVGTLPAQASTQYLGVTTHKFLKTQRKIVTKNSVKKGTITIPKGTVVQIQAISASNGKTWVGLNINQLSYNIRKSYKLSPTMTESIPATTKNFKHVSVPKYLGFYATQKTYPDGALRNYKADGNLYKGTKYPKNDTKAKMARVHVTPNGYLEYYKSSPFRVDGVDKKPTTSVKITKTSKSKSTLTLYSKGAVPKAIGSKVSKKGNYRYKVTIKRLNQFYGTMFYNAKSKNVLNSVEIAAGYKVGKTQYFLSESTIYPG</sequence>
<dbReference type="Proteomes" id="UP001597189">
    <property type="component" value="Unassembled WGS sequence"/>
</dbReference>
<comment type="caution">
    <text evidence="2">The sequence shown here is derived from an EMBL/GenBank/DDBJ whole genome shotgun (WGS) entry which is preliminary data.</text>
</comment>
<keyword evidence="1" id="KW-0732">Signal</keyword>
<dbReference type="EMBL" id="JBHTOD010000002">
    <property type="protein sequence ID" value="MFD1454721.1"/>
    <property type="molecule type" value="Genomic_DNA"/>
</dbReference>
<protein>
    <recommendedName>
        <fullName evidence="4">Surface layer protein A domain-containing protein</fullName>
    </recommendedName>
</protein>
<gene>
    <name evidence="2" type="ORF">ACFQ44_03355</name>
</gene>
<feature type="signal peptide" evidence="1">
    <location>
        <begin position="1"/>
        <end position="26"/>
    </location>
</feature>
<dbReference type="RefSeq" id="WP_203643066.1">
    <property type="nucleotide sequence ID" value="NZ_BOLN01000002.1"/>
</dbReference>
<accession>A0ABW4CZJ0</accession>
<reference evidence="3" key="1">
    <citation type="journal article" date="2019" name="Int. J. Syst. Evol. Microbiol.">
        <title>The Global Catalogue of Microorganisms (GCM) 10K type strain sequencing project: providing services to taxonomists for standard genome sequencing and annotation.</title>
        <authorList>
            <consortium name="The Broad Institute Genomics Platform"/>
            <consortium name="The Broad Institute Genome Sequencing Center for Infectious Disease"/>
            <person name="Wu L."/>
            <person name="Ma J."/>
        </authorList>
    </citation>
    <scope>NUCLEOTIDE SEQUENCE [LARGE SCALE GENOMIC DNA]</scope>
    <source>
        <strain evidence="3">CCM 8979</strain>
    </source>
</reference>
<evidence type="ECO:0008006" key="4">
    <source>
        <dbReference type="Google" id="ProtNLM"/>
    </source>
</evidence>
<evidence type="ECO:0000256" key="1">
    <source>
        <dbReference type="SAM" id="SignalP"/>
    </source>
</evidence>
<organism evidence="2 3">
    <name type="scientific">Levilactobacillus lanxiensis</name>
    <dbReference type="NCBI Taxonomy" id="2799568"/>
    <lineage>
        <taxon>Bacteria</taxon>
        <taxon>Bacillati</taxon>
        <taxon>Bacillota</taxon>
        <taxon>Bacilli</taxon>
        <taxon>Lactobacillales</taxon>
        <taxon>Lactobacillaceae</taxon>
        <taxon>Levilactobacillus</taxon>
    </lineage>
</organism>